<dbReference type="EMBL" id="BDQG01000001">
    <property type="protein sequence ID" value="GAW65288.1"/>
    <property type="molecule type" value="Genomic_DNA"/>
</dbReference>
<dbReference type="InterPro" id="IPR012334">
    <property type="entry name" value="Pectin_lyas_fold"/>
</dbReference>
<feature type="signal peptide" evidence="2">
    <location>
        <begin position="1"/>
        <end position="33"/>
    </location>
</feature>
<keyword evidence="2" id="KW-0732">Signal</keyword>
<name>A0ABQ0MDU8_9BACT</name>
<feature type="region of interest" description="Disordered" evidence="1">
    <location>
        <begin position="553"/>
        <end position="582"/>
    </location>
</feature>
<organism evidence="4 5">
    <name type="scientific">Geoanaerobacter pelophilus</name>
    <dbReference type="NCBI Taxonomy" id="60036"/>
    <lineage>
        <taxon>Bacteria</taxon>
        <taxon>Pseudomonadati</taxon>
        <taxon>Thermodesulfobacteriota</taxon>
        <taxon>Desulfuromonadia</taxon>
        <taxon>Geobacterales</taxon>
        <taxon>Geobacteraceae</taxon>
        <taxon>Geoanaerobacter</taxon>
    </lineage>
</organism>
<evidence type="ECO:0000313" key="4">
    <source>
        <dbReference type="EMBL" id="GAW65288.1"/>
    </source>
</evidence>
<dbReference type="RefSeq" id="WP_085811732.1">
    <property type="nucleotide sequence ID" value="NZ_BDQG01000001.1"/>
</dbReference>
<evidence type="ECO:0000256" key="1">
    <source>
        <dbReference type="SAM" id="MobiDB-lite"/>
    </source>
</evidence>
<reference evidence="4 5" key="1">
    <citation type="submission" date="2017-04" db="EMBL/GenBank/DDBJ databases">
        <authorList>
            <consortium name="Geobacter pelophilus Genome Sequencing"/>
            <person name="Aoyagi T."/>
            <person name="Koike H."/>
            <person name="Hori T."/>
        </authorList>
    </citation>
    <scope>NUCLEOTIDE SEQUENCE [LARGE SCALE GENOMIC DNA]</scope>
    <source>
        <strain evidence="4 5">Drf2</strain>
    </source>
</reference>
<gene>
    <name evidence="4" type="ORF">GPEL0_01r0089</name>
</gene>
<dbReference type="Pfam" id="PF12708">
    <property type="entry name" value="Pect-lyase_RHGA_epim"/>
    <property type="match status" value="1"/>
</dbReference>
<feature type="compositionally biased region" description="Low complexity" evidence="1">
    <location>
        <begin position="566"/>
        <end position="582"/>
    </location>
</feature>
<keyword evidence="5" id="KW-1185">Reference proteome</keyword>
<evidence type="ECO:0000256" key="2">
    <source>
        <dbReference type="SAM" id="SignalP"/>
    </source>
</evidence>
<protein>
    <submittedName>
        <fullName evidence="4">Protein with dockerin</fullName>
    </submittedName>
</protein>
<proteinExistence type="predicted"/>
<evidence type="ECO:0000259" key="3">
    <source>
        <dbReference type="Pfam" id="PF12708"/>
    </source>
</evidence>
<feature type="domain" description="Rhamnogalacturonase A/B/Epimerase-like pectate lyase" evidence="3">
    <location>
        <begin position="71"/>
        <end position="132"/>
    </location>
</feature>
<sequence length="582" mass="61337">MTQVKLKNNLFKKLVTSLALVTALAGFSQVAHATYAIPSTRAITWAGNAGVQGNIPVRSTIYTTLKPSGGDDAAAIKSAIANCPAGQVVQLSAGTFNVGSTIVVKSNVTLRGNGMGSTIIKGRSGMSGSSVVGIGSRPSVGSAIALTSGLTKGSTTITTGTAHGWTPGTIIVIDQLNNVNDDPPVTNVGNNGNCSWCGRLSGTRSLGQTAKVVAVPSPTTATLEIPLYWSYDKSLSPQGVKLSGVTTQSGIENLTIDNSLSGSSAQKSSGTLSLLGTSNCWVQNTEVIGAYEAIMLLNWGAYRNTIRANKLHEGFPTTAGDGTTSYATSRAYGINSQMYSSANLIENNQIYHLSTGLITAGPFSGNVFAYNYITSLYLNVLNFNPYAISFHGSHAFMNLIEGNYIDSRVASDWVWGTKSHNTFFRNKIALAPNRTGGAWDVDLQANSRYYNIVGNVLGRSTESLYTLEAQDAKTSAIFRLGYNNDGDGSASGNDINVGNSVVRHGNWDTYSNAVTWNRSDDQTLPLSLYLSSKPAWWNGLQWPCIGPDVSPKYPAAPGAGKGTPWSSGSVKVVSSPSLTSVK</sequence>
<accession>A0ABQ0MDU8</accession>
<comment type="caution">
    <text evidence="4">The sequence shown here is derived from an EMBL/GenBank/DDBJ whole genome shotgun (WGS) entry which is preliminary data.</text>
</comment>
<dbReference type="Proteomes" id="UP000194153">
    <property type="component" value="Unassembled WGS sequence"/>
</dbReference>
<dbReference type="InterPro" id="IPR024535">
    <property type="entry name" value="RHGA/B-epi-like_pectate_lyase"/>
</dbReference>
<feature type="chain" id="PRO_5045912215" evidence="2">
    <location>
        <begin position="34"/>
        <end position="582"/>
    </location>
</feature>
<dbReference type="SUPFAM" id="SSF51126">
    <property type="entry name" value="Pectin lyase-like"/>
    <property type="match status" value="1"/>
</dbReference>
<dbReference type="Gene3D" id="2.160.20.10">
    <property type="entry name" value="Single-stranded right-handed beta-helix, Pectin lyase-like"/>
    <property type="match status" value="1"/>
</dbReference>
<reference evidence="5" key="2">
    <citation type="submission" date="2017-05" db="EMBL/GenBank/DDBJ databases">
        <title>Draft genome sequence of Geobacter pelophilus, a iron(III)-reducing bacteria.</title>
        <authorList>
            <person name="Aoyagi T."/>
            <person name="Koike H."/>
            <person name="Morita T."/>
            <person name="Sato Y."/>
            <person name="Habe H."/>
            <person name="Hori T."/>
        </authorList>
    </citation>
    <scope>NUCLEOTIDE SEQUENCE [LARGE SCALE GENOMIC DNA]</scope>
    <source>
        <strain evidence="5">Drf2</strain>
    </source>
</reference>
<dbReference type="InterPro" id="IPR011050">
    <property type="entry name" value="Pectin_lyase_fold/virulence"/>
</dbReference>
<evidence type="ECO:0000313" key="5">
    <source>
        <dbReference type="Proteomes" id="UP000194153"/>
    </source>
</evidence>